<dbReference type="InterPro" id="IPR000326">
    <property type="entry name" value="PAP2/HPO"/>
</dbReference>
<dbReference type="GO" id="GO:0005789">
    <property type="term" value="C:endoplasmic reticulum membrane"/>
    <property type="evidence" value="ECO:0007669"/>
    <property type="project" value="UniProtKB-SubCell"/>
</dbReference>
<dbReference type="SUPFAM" id="SSF48317">
    <property type="entry name" value="Acid phosphatase/Vanadium-dependent haloperoxidase"/>
    <property type="match status" value="1"/>
</dbReference>
<feature type="transmembrane region" description="Helical" evidence="11">
    <location>
        <begin position="133"/>
        <end position="153"/>
    </location>
</feature>
<comment type="function">
    <text evidence="11">Mediator of sterol homeostasis involved in sterol uptake, trafficking and distribution into membranes.</text>
</comment>
<protein>
    <recommendedName>
        <fullName evidence="11">Protein ARV</fullName>
    </recommendedName>
</protein>
<dbReference type="GO" id="GO:0016125">
    <property type="term" value="P:sterol metabolic process"/>
    <property type="evidence" value="ECO:0007669"/>
    <property type="project" value="UniProtKB-UniRule"/>
</dbReference>
<evidence type="ECO:0000256" key="9">
    <source>
        <dbReference type="ARBA" id="ARBA00023098"/>
    </source>
</evidence>
<name>A0A5A8DBA5_CAFRO</name>
<dbReference type="Pfam" id="PF04161">
    <property type="entry name" value="Arv1"/>
    <property type="match status" value="1"/>
</dbReference>
<dbReference type="InterPro" id="IPR007290">
    <property type="entry name" value="Arv1"/>
</dbReference>
<dbReference type="AlphaFoldDB" id="A0A5A8DBA5"/>
<dbReference type="InterPro" id="IPR036938">
    <property type="entry name" value="PAP2/HPO_sf"/>
</dbReference>
<evidence type="ECO:0000256" key="11">
    <source>
        <dbReference type="RuleBase" id="RU368065"/>
    </source>
</evidence>
<dbReference type="PANTHER" id="PTHR14467:SF0">
    <property type="entry name" value="PROTEIN ARV1"/>
    <property type="match status" value="1"/>
</dbReference>
<dbReference type="GO" id="GO:0032541">
    <property type="term" value="C:cortical endoplasmic reticulum"/>
    <property type="evidence" value="ECO:0007669"/>
    <property type="project" value="TreeGrafter"/>
</dbReference>
<dbReference type="CDD" id="cd03382">
    <property type="entry name" value="PAP2_dolichyldiphosphatase"/>
    <property type="match status" value="1"/>
</dbReference>
<evidence type="ECO:0000256" key="1">
    <source>
        <dbReference type="ARBA" id="ARBA00004477"/>
    </source>
</evidence>
<dbReference type="SMART" id="SM00014">
    <property type="entry name" value="acidPPc"/>
    <property type="match status" value="1"/>
</dbReference>
<comment type="similarity">
    <text evidence="2 11">Belongs to the ARV1 family.</text>
</comment>
<evidence type="ECO:0000256" key="10">
    <source>
        <dbReference type="ARBA" id="ARBA00023136"/>
    </source>
</evidence>
<evidence type="ECO:0000259" key="12">
    <source>
        <dbReference type="SMART" id="SM00014"/>
    </source>
</evidence>
<feature type="transmembrane region" description="Helical" evidence="11">
    <location>
        <begin position="34"/>
        <end position="54"/>
    </location>
</feature>
<dbReference type="UniPathway" id="UPA00378"/>
<evidence type="ECO:0000256" key="3">
    <source>
        <dbReference type="ARBA" id="ARBA00022448"/>
    </source>
</evidence>
<feature type="domain" description="Phosphatidic acid phosphatase type 2/haloperoxidase" evidence="12">
    <location>
        <begin position="61"/>
        <end position="174"/>
    </location>
</feature>
<reference evidence="13 14" key="1">
    <citation type="submission" date="2019-07" db="EMBL/GenBank/DDBJ databases">
        <title>Genomes of Cafeteria roenbergensis.</title>
        <authorList>
            <person name="Fischer M.G."/>
            <person name="Hackl T."/>
            <person name="Roman M."/>
        </authorList>
    </citation>
    <scope>NUCLEOTIDE SEQUENCE [LARGE SCALE GENOMIC DNA]</scope>
    <source>
        <strain evidence="13 14">Cflag</strain>
    </source>
</reference>
<keyword evidence="8 11" id="KW-0445">Lipid transport</keyword>
<keyword evidence="6 11" id="KW-0256">Endoplasmic reticulum</keyword>
<dbReference type="Proteomes" id="UP000325113">
    <property type="component" value="Unassembled WGS sequence"/>
</dbReference>
<dbReference type="GO" id="GO:0005794">
    <property type="term" value="C:Golgi apparatus"/>
    <property type="evidence" value="ECO:0007669"/>
    <property type="project" value="TreeGrafter"/>
</dbReference>
<keyword evidence="4 11" id="KW-0812">Transmembrane</keyword>
<sequence length="605" mass="63968">MLFGLPATELVEDDLEPFKFTHVVYQKGDLLGKLMALLSLAPIFIMVSYATLVASRRDLRTISLVVGQLLNELLNTALKHWIKQPRPVALVRFHLGSYGMPSDHAQFMFFAAAYVLLFASLRWGQPLYARAGWCLAAVCFAAAVALSRVYLMYHTPEQILVGALVGSVAGVAWFAVTEALLQPSFRAPVARMRVPIHEAIARVGGPTAGTPVCVECGSPVQALYLRFSQGNIRLTRCPTCGETADPYLEMDAVLVLVDLILLRRPVYRHLLVNLLPRRPDSFALLSRILLAVIASLALAKLYLVATTSSALPLESTAGLIPFRARRLLLSAVRGQRSPLEDAVTFALTATLENTVFAVGTAVTLLLLGAAAAPAQGTAAVAVGSCAIPPVWIAVSMAEAADPAAGADGAGGSGAAGTRPARGEAPLVARGGWTQPRPSEVAYGAFKALTWFCVSAAACLWGADGSLCPGDPEEDGGDDLLVTLPERPAAGPGAGAKLLEAQPMAWLMLGLAVAVALTASSWPRLYSVAGLVWDITALELAVVTAFTRASNAAAIGALTNRSWIEASLAVGGGFACEALTSTILTMTLRKMPLKPLRMPLRRQSRD</sequence>
<evidence type="ECO:0000313" key="14">
    <source>
        <dbReference type="Proteomes" id="UP000325113"/>
    </source>
</evidence>
<comment type="subcellular location">
    <subcellularLocation>
        <location evidence="1 11">Endoplasmic reticulum membrane</location>
        <topology evidence="1 11">Multi-pass membrane protein</topology>
    </subcellularLocation>
</comment>
<dbReference type="GO" id="GO:0016787">
    <property type="term" value="F:hydrolase activity"/>
    <property type="evidence" value="ECO:0007669"/>
    <property type="project" value="UniProtKB-KW"/>
</dbReference>
<keyword evidence="3 11" id="KW-0813">Transport</keyword>
<proteinExistence type="inferred from homology"/>
<dbReference type="Gene3D" id="1.20.144.10">
    <property type="entry name" value="Phosphatidic acid phosphatase type 2/haloperoxidase"/>
    <property type="match status" value="1"/>
</dbReference>
<evidence type="ECO:0000313" key="13">
    <source>
        <dbReference type="EMBL" id="KAA0162646.1"/>
    </source>
</evidence>
<keyword evidence="5" id="KW-0378">Hydrolase</keyword>
<keyword evidence="10 11" id="KW-0472">Membrane</keyword>
<feature type="transmembrane region" description="Helical" evidence="11">
    <location>
        <begin position="159"/>
        <end position="181"/>
    </location>
</feature>
<dbReference type="GO" id="GO:0032366">
    <property type="term" value="P:intracellular sterol transport"/>
    <property type="evidence" value="ECO:0007669"/>
    <property type="project" value="UniProtKB-UniRule"/>
</dbReference>
<evidence type="ECO:0000256" key="5">
    <source>
        <dbReference type="ARBA" id="ARBA00022801"/>
    </source>
</evidence>
<dbReference type="PANTHER" id="PTHR14467">
    <property type="entry name" value="ARV1"/>
    <property type="match status" value="1"/>
</dbReference>
<dbReference type="GO" id="GO:0006665">
    <property type="term" value="P:sphingolipid metabolic process"/>
    <property type="evidence" value="ECO:0007669"/>
    <property type="project" value="UniProtKB-UniRule"/>
</dbReference>
<gene>
    <name evidence="13" type="ORF">FNF31_03174</name>
</gene>
<comment type="caution">
    <text evidence="13">The sequence shown here is derived from an EMBL/GenBank/DDBJ whole genome shotgun (WGS) entry which is preliminary data.</text>
</comment>
<keyword evidence="9 11" id="KW-0443">Lipid metabolism</keyword>
<evidence type="ECO:0000256" key="8">
    <source>
        <dbReference type="ARBA" id="ARBA00023055"/>
    </source>
</evidence>
<keyword evidence="11" id="KW-0746">Sphingolipid metabolism</keyword>
<dbReference type="EMBL" id="VLTM01000026">
    <property type="protein sequence ID" value="KAA0162646.1"/>
    <property type="molecule type" value="Genomic_DNA"/>
</dbReference>
<organism evidence="13 14">
    <name type="scientific">Cafeteria roenbergensis</name>
    <name type="common">Marine flagellate</name>
    <dbReference type="NCBI Taxonomy" id="33653"/>
    <lineage>
        <taxon>Eukaryota</taxon>
        <taxon>Sar</taxon>
        <taxon>Stramenopiles</taxon>
        <taxon>Bigyra</taxon>
        <taxon>Opalozoa</taxon>
        <taxon>Bicosoecida</taxon>
        <taxon>Cafeteriaceae</taxon>
        <taxon>Cafeteria</taxon>
    </lineage>
</organism>
<dbReference type="Pfam" id="PF01569">
    <property type="entry name" value="PAP2"/>
    <property type="match status" value="1"/>
</dbReference>
<evidence type="ECO:0000256" key="2">
    <source>
        <dbReference type="ARBA" id="ARBA00009187"/>
    </source>
</evidence>
<comment type="function">
    <text evidence="11">Regulates also the sphingolipid metabolism.</text>
</comment>
<dbReference type="GO" id="GO:0097036">
    <property type="term" value="P:regulation of plasma membrane sterol distribution"/>
    <property type="evidence" value="ECO:0007669"/>
    <property type="project" value="UniProtKB-UniRule"/>
</dbReference>
<keyword evidence="7 11" id="KW-1133">Transmembrane helix</keyword>
<evidence type="ECO:0000256" key="7">
    <source>
        <dbReference type="ARBA" id="ARBA00022989"/>
    </source>
</evidence>
<evidence type="ECO:0000256" key="6">
    <source>
        <dbReference type="ARBA" id="ARBA00022824"/>
    </source>
</evidence>
<feature type="transmembrane region" description="Helical" evidence="11">
    <location>
        <begin position="104"/>
        <end position="121"/>
    </location>
</feature>
<accession>A0A5A8DBA5</accession>
<evidence type="ECO:0000256" key="4">
    <source>
        <dbReference type="ARBA" id="ARBA00022692"/>
    </source>
</evidence>
<dbReference type="InterPro" id="IPR039667">
    <property type="entry name" value="Dolichyldiphosphatase_PAP2"/>
</dbReference>